<dbReference type="Pfam" id="PF13714">
    <property type="entry name" value="PEP_mutase"/>
    <property type="match status" value="1"/>
</dbReference>
<protein>
    <submittedName>
        <fullName evidence="1">Isocitrate lyase/phosphoenolpyruvate mutase family protein</fullName>
    </submittedName>
</protein>
<dbReference type="CDD" id="cd00377">
    <property type="entry name" value="ICL_PEPM"/>
    <property type="match status" value="1"/>
</dbReference>
<dbReference type="InterPro" id="IPR040442">
    <property type="entry name" value="Pyrv_kinase-like_dom_sf"/>
</dbReference>
<keyword evidence="2" id="KW-1185">Reference proteome</keyword>
<dbReference type="AlphaFoldDB" id="A0A387FHE1"/>
<dbReference type="OrthoDB" id="9785398at2"/>
<gene>
    <name evidence="1" type="ORF">CCGE525_03185</name>
</gene>
<name>A0A387FHE1_9HYPH</name>
<dbReference type="Gene3D" id="3.20.20.60">
    <property type="entry name" value="Phosphoenolpyruvate-binding domains"/>
    <property type="match status" value="1"/>
</dbReference>
<keyword evidence="1" id="KW-0670">Pyruvate</keyword>
<dbReference type="RefSeq" id="WP_120703020.1">
    <property type="nucleotide sequence ID" value="NZ_CP032694.1"/>
</dbReference>
<reference evidence="1 2" key="1">
    <citation type="submission" date="2018-10" db="EMBL/GenBank/DDBJ databases">
        <title>Rhizobium etli, R. leguminosarum and a new Rhizobium genospecies from Phaseolus dumosus.</title>
        <authorList>
            <person name="Ramirez-Puebla S.T."/>
            <person name="Rogel-Hernandez M.A."/>
            <person name="Guerrero G."/>
            <person name="Ormeno-Orrillo E."/>
            <person name="Martinez-Romero J.C."/>
            <person name="Negrete-Yankelevich S."/>
            <person name="Martinez-Romero E."/>
        </authorList>
    </citation>
    <scope>NUCLEOTIDE SEQUENCE [LARGE SCALE GENOMIC DNA]</scope>
    <source>
        <strain evidence="1 2">CCGE525</strain>
    </source>
</reference>
<dbReference type="SUPFAM" id="SSF51621">
    <property type="entry name" value="Phosphoenolpyruvate/pyruvate domain"/>
    <property type="match status" value="1"/>
</dbReference>
<sequence>MSQVEKAEEFAKLHRKGDPLILFNIWDAGSAKVVTEAGAKALATGSWSVAAANGFSDGEAIPLSLLAVITRLISVTSHLPVSVDFEGGYAVEPDAVAANVEKIMDHGAIGINFEDQVVGGRGVHPIEMQAARIRAIREMATRREMPLFINARTDLFLQESDTAHHQILLDEAYRRADAFAEAGASSFFAPGLVDAELIEAVCDRSPLPVNIMVRPATPDNVTMARLGVSRISYGPAPYRTVMGMLKSEAEALYQQA</sequence>
<keyword evidence="1" id="KW-0456">Lyase</keyword>
<accession>A0A387FHE1</accession>
<dbReference type="InterPro" id="IPR015813">
    <property type="entry name" value="Pyrv/PenolPyrv_kinase-like_dom"/>
</dbReference>
<dbReference type="GO" id="GO:0016829">
    <property type="term" value="F:lyase activity"/>
    <property type="evidence" value="ECO:0007669"/>
    <property type="project" value="UniProtKB-KW"/>
</dbReference>
<dbReference type="PANTHER" id="PTHR42905">
    <property type="entry name" value="PHOSPHOENOLPYRUVATE CARBOXYLASE"/>
    <property type="match status" value="1"/>
</dbReference>
<dbReference type="KEGG" id="rjg:CCGE525_03185"/>
<organism evidence="1 2">
    <name type="scientific">Rhizobium jaguaris</name>
    <dbReference type="NCBI Taxonomy" id="1312183"/>
    <lineage>
        <taxon>Bacteria</taxon>
        <taxon>Pseudomonadati</taxon>
        <taxon>Pseudomonadota</taxon>
        <taxon>Alphaproteobacteria</taxon>
        <taxon>Hyphomicrobiales</taxon>
        <taxon>Rhizobiaceae</taxon>
        <taxon>Rhizobium/Agrobacterium group</taxon>
        <taxon>Rhizobium</taxon>
    </lineage>
</organism>
<evidence type="ECO:0000313" key="2">
    <source>
        <dbReference type="Proteomes" id="UP000282195"/>
    </source>
</evidence>
<proteinExistence type="predicted"/>
<evidence type="ECO:0000313" key="1">
    <source>
        <dbReference type="EMBL" id="AYG57929.1"/>
    </source>
</evidence>
<dbReference type="InterPro" id="IPR039556">
    <property type="entry name" value="ICL/PEPM"/>
</dbReference>
<dbReference type="EMBL" id="CP032694">
    <property type="protein sequence ID" value="AYG57929.1"/>
    <property type="molecule type" value="Genomic_DNA"/>
</dbReference>
<dbReference type="Proteomes" id="UP000282195">
    <property type="component" value="Chromosome"/>
</dbReference>
<dbReference type="PANTHER" id="PTHR42905:SF16">
    <property type="entry name" value="CARBOXYPHOSPHONOENOLPYRUVATE PHOSPHONOMUTASE-LIKE PROTEIN (AFU_ORTHOLOGUE AFUA_5G07230)"/>
    <property type="match status" value="1"/>
</dbReference>